<dbReference type="AlphaFoldDB" id="A0A3N4IDT1"/>
<keyword evidence="5 11" id="KW-0999">Mitochondrion inner membrane</keyword>
<reference evidence="12 13" key="1">
    <citation type="journal article" date="2018" name="Nat. Ecol. Evol.">
        <title>Pezizomycetes genomes reveal the molecular basis of ectomycorrhizal truffle lifestyle.</title>
        <authorList>
            <person name="Murat C."/>
            <person name="Payen T."/>
            <person name="Noel B."/>
            <person name="Kuo A."/>
            <person name="Morin E."/>
            <person name="Chen J."/>
            <person name="Kohler A."/>
            <person name="Krizsan K."/>
            <person name="Balestrini R."/>
            <person name="Da Silva C."/>
            <person name="Montanini B."/>
            <person name="Hainaut M."/>
            <person name="Levati E."/>
            <person name="Barry K.W."/>
            <person name="Belfiori B."/>
            <person name="Cichocki N."/>
            <person name="Clum A."/>
            <person name="Dockter R.B."/>
            <person name="Fauchery L."/>
            <person name="Guy J."/>
            <person name="Iotti M."/>
            <person name="Le Tacon F."/>
            <person name="Lindquist E.A."/>
            <person name="Lipzen A."/>
            <person name="Malagnac F."/>
            <person name="Mello A."/>
            <person name="Molinier V."/>
            <person name="Miyauchi S."/>
            <person name="Poulain J."/>
            <person name="Riccioni C."/>
            <person name="Rubini A."/>
            <person name="Sitrit Y."/>
            <person name="Splivallo R."/>
            <person name="Traeger S."/>
            <person name="Wang M."/>
            <person name="Zifcakova L."/>
            <person name="Wipf D."/>
            <person name="Zambonelli A."/>
            <person name="Paolocci F."/>
            <person name="Nowrousian M."/>
            <person name="Ottonello S."/>
            <person name="Baldrian P."/>
            <person name="Spatafora J.W."/>
            <person name="Henrissat B."/>
            <person name="Nagy L.G."/>
            <person name="Aury J.M."/>
            <person name="Wincker P."/>
            <person name="Grigoriev I.V."/>
            <person name="Bonfante P."/>
            <person name="Martin F.M."/>
        </authorList>
    </citation>
    <scope>NUCLEOTIDE SEQUENCE [LARGE SCALE GENOMIC DNA]</scope>
    <source>
        <strain evidence="12 13">RN42</strain>
    </source>
</reference>
<keyword evidence="9 11" id="KW-0472">Membrane</keyword>
<evidence type="ECO:0000313" key="13">
    <source>
        <dbReference type="Proteomes" id="UP000275078"/>
    </source>
</evidence>
<dbReference type="UniPathway" id="UPA00705"/>
<dbReference type="STRING" id="1160509.A0A3N4IDT1"/>
<keyword evidence="13" id="KW-1185">Reference proteome</keyword>
<evidence type="ECO:0000256" key="1">
    <source>
        <dbReference type="ARBA" id="ARBA00004434"/>
    </source>
</evidence>
<comment type="pathway">
    <text evidence="2 11">Energy metabolism; oxidative phosphorylation.</text>
</comment>
<dbReference type="Pfam" id="PF02935">
    <property type="entry name" value="COX7C"/>
    <property type="match status" value="1"/>
</dbReference>
<dbReference type="GO" id="GO:0045277">
    <property type="term" value="C:respiratory chain complex IV"/>
    <property type="evidence" value="ECO:0007669"/>
    <property type="project" value="UniProtKB-UniRule"/>
</dbReference>
<comment type="subunit">
    <text evidence="11">Component of the cytochrome c oxidase (complex IV, CIV), a multisubunit enzyme composed of a catalytic core of 3 subunits and several supernumerary subunits. The complex exists as a monomer or a dimer and forms supercomplexes (SCs) in the inner mitochondrial membrane with ubiquinol-cytochrome c oxidoreductase (cytochrome b-c1 complex, complex III, CIII).</text>
</comment>
<evidence type="ECO:0000313" key="12">
    <source>
        <dbReference type="EMBL" id="RPA83627.1"/>
    </source>
</evidence>
<keyword evidence="7 11" id="KW-1133">Transmembrane helix</keyword>
<gene>
    <name evidence="12" type="ORF">BJ508DRAFT_324343</name>
</gene>
<evidence type="ECO:0000256" key="6">
    <source>
        <dbReference type="ARBA" id="ARBA00022946"/>
    </source>
</evidence>
<dbReference type="FunFam" id="4.10.49.10:FF:000001">
    <property type="entry name" value="Cytochrome c oxidase subunit 7C"/>
    <property type="match status" value="1"/>
</dbReference>
<keyword evidence="8 11" id="KW-0496">Mitochondrion</keyword>
<dbReference type="EMBL" id="ML119663">
    <property type="protein sequence ID" value="RPA83627.1"/>
    <property type="molecule type" value="Genomic_DNA"/>
</dbReference>
<dbReference type="Gene3D" id="4.10.49.10">
    <property type="entry name" value="Cytochrome c oxidase subunit VIIc"/>
    <property type="match status" value="1"/>
</dbReference>
<evidence type="ECO:0000256" key="11">
    <source>
        <dbReference type="RuleBase" id="RU368123"/>
    </source>
</evidence>
<evidence type="ECO:0000256" key="2">
    <source>
        <dbReference type="ARBA" id="ARBA00004673"/>
    </source>
</evidence>
<proteinExistence type="inferred from homology"/>
<dbReference type="PANTHER" id="PTHR13313">
    <property type="entry name" value="CYTOCHROME C OXIDASE SUBUNIT VIIC"/>
    <property type="match status" value="1"/>
</dbReference>
<evidence type="ECO:0000256" key="3">
    <source>
        <dbReference type="ARBA" id="ARBA00010514"/>
    </source>
</evidence>
<evidence type="ECO:0000256" key="4">
    <source>
        <dbReference type="ARBA" id="ARBA00022692"/>
    </source>
</evidence>
<dbReference type="Proteomes" id="UP000275078">
    <property type="component" value="Unassembled WGS sequence"/>
</dbReference>
<keyword evidence="4 11" id="KW-0812">Transmembrane</keyword>
<evidence type="ECO:0000256" key="5">
    <source>
        <dbReference type="ARBA" id="ARBA00022792"/>
    </source>
</evidence>
<protein>
    <recommendedName>
        <fullName evidence="10 11">Cytochrome c oxidase subunit 8, mitochondrial</fullName>
    </recommendedName>
    <alternativeName>
        <fullName evidence="11">Cytochrome c oxidase polypeptide VIII</fullName>
    </alternativeName>
</protein>
<evidence type="ECO:0000256" key="9">
    <source>
        <dbReference type="ARBA" id="ARBA00023136"/>
    </source>
</evidence>
<evidence type="ECO:0000256" key="7">
    <source>
        <dbReference type="ARBA" id="ARBA00022989"/>
    </source>
</evidence>
<dbReference type="GO" id="GO:0005743">
    <property type="term" value="C:mitochondrial inner membrane"/>
    <property type="evidence" value="ECO:0007669"/>
    <property type="project" value="UniProtKB-SubCell"/>
</dbReference>
<dbReference type="SUPFAM" id="SSF81427">
    <property type="entry name" value="Mitochondrial cytochrome c oxidase subunit VIIc (aka VIIIa)"/>
    <property type="match status" value="1"/>
</dbReference>
<keyword evidence="6 11" id="KW-0809">Transit peptide</keyword>
<dbReference type="OrthoDB" id="9974841at2759"/>
<dbReference type="InterPro" id="IPR004202">
    <property type="entry name" value="COX7C/Cox8"/>
</dbReference>
<name>A0A3N4IDT1_ASCIM</name>
<dbReference type="GO" id="GO:0006123">
    <property type="term" value="P:mitochondrial electron transport, cytochrome c to oxygen"/>
    <property type="evidence" value="ECO:0007669"/>
    <property type="project" value="UniProtKB-UniRule"/>
</dbReference>
<comment type="similarity">
    <text evidence="3 11">Belongs to the cytochrome c oxidase VIIc family.</text>
</comment>
<sequence length="75" mass="8098">MSPIAAQLALRTAGRRAFSTSPKRMGGYHYPEGPRSNLPFNPQKPGFALKFIAYSVVGFGLPFGIAVWQTSKNAA</sequence>
<dbReference type="InterPro" id="IPR036636">
    <property type="entry name" value="COX7C/Cox8_sf"/>
</dbReference>
<evidence type="ECO:0000256" key="10">
    <source>
        <dbReference type="ARBA" id="ARBA00071004"/>
    </source>
</evidence>
<accession>A0A3N4IDT1</accession>
<comment type="function">
    <text evidence="11">Component of the cytochrome c oxidase, the last enzyme in the mitochondrial electron transport chain which drives oxidative phosphorylation. The respiratory chain contains 3 multisubunit complexes succinate dehydrogenase (complex II, CII), ubiquinol-cytochrome c oxidoreductase (cytochrome b-c1 complex, complex III, CIII) and cytochrome c oxidase (complex IV, CIV), that cooperate to transfer electrons derived from NADH and succinate to molecular oxygen, creating an electrochemical gradient over the inner membrane that drives transmembrane transport and the ATP synthase. Cytochrome c oxidase is the component of the respiratory chain that catalyzes the reduction of oxygen to water. Electrons originating from reduced cytochrome c in the intermembrane space (IMS) are transferred via the dinuclear copper A center (CU(A)) of subunit 2 and heme A of subunit 1 to the active site in subunit 1, a binuclear center (BNC) formed by heme A3 and copper B (CU(B)). The BNC reduces molecular oxygen to 2 water molecules using 4 electrons from cytochrome c in the IMS and 4 protons from the mitochondrial matrix.</text>
</comment>
<organism evidence="12 13">
    <name type="scientific">Ascobolus immersus RN42</name>
    <dbReference type="NCBI Taxonomy" id="1160509"/>
    <lineage>
        <taxon>Eukaryota</taxon>
        <taxon>Fungi</taxon>
        <taxon>Dikarya</taxon>
        <taxon>Ascomycota</taxon>
        <taxon>Pezizomycotina</taxon>
        <taxon>Pezizomycetes</taxon>
        <taxon>Pezizales</taxon>
        <taxon>Ascobolaceae</taxon>
        <taxon>Ascobolus</taxon>
    </lineage>
</organism>
<comment type="subcellular location">
    <subcellularLocation>
        <location evidence="1 11">Mitochondrion inner membrane</location>
        <topology evidence="1 11">Single-pass membrane protein</topology>
    </subcellularLocation>
</comment>
<feature type="transmembrane region" description="Helical" evidence="11">
    <location>
        <begin position="47"/>
        <end position="68"/>
    </location>
</feature>
<evidence type="ECO:0000256" key="8">
    <source>
        <dbReference type="ARBA" id="ARBA00023128"/>
    </source>
</evidence>
<dbReference type="PANTHER" id="PTHR13313:SF0">
    <property type="entry name" value="CYTOCHROME C OXIDASE SUBUNIT 7C, MITOCHONDRIAL"/>
    <property type="match status" value="1"/>
</dbReference>